<dbReference type="Pfam" id="PF13863">
    <property type="entry name" value="DUF4200"/>
    <property type="match status" value="1"/>
</dbReference>
<reference evidence="5" key="1">
    <citation type="journal article" date="2011" name="PLoS Biol.">
        <title>Gene gain and loss during evolution of obligate parasitism in the white rust pathogen of Arabidopsis thaliana.</title>
        <authorList>
            <person name="Kemen E."/>
            <person name="Gardiner A."/>
            <person name="Schultz-Larsen T."/>
            <person name="Kemen A.C."/>
            <person name="Balmuth A.L."/>
            <person name="Robert-Seilaniantz A."/>
            <person name="Bailey K."/>
            <person name="Holub E."/>
            <person name="Studholme D.J."/>
            <person name="Maclean D."/>
            <person name="Jones J.D."/>
        </authorList>
    </citation>
    <scope>NUCLEOTIDE SEQUENCE</scope>
</reference>
<dbReference type="AlphaFoldDB" id="F0VYN6"/>
<feature type="region of interest" description="Disordered" evidence="3">
    <location>
        <begin position="357"/>
        <end position="380"/>
    </location>
</feature>
<organism evidence="5">
    <name type="scientific">Albugo laibachii Nc14</name>
    <dbReference type="NCBI Taxonomy" id="890382"/>
    <lineage>
        <taxon>Eukaryota</taxon>
        <taxon>Sar</taxon>
        <taxon>Stramenopiles</taxon>
        <taxon>Oomycota</taxon>
        <taxon>Peronosporomycetes</taxon>
        <taxon>Albuginales</taxon>
        <taxon>Albuginaceae</taxon>
        <taxon>Albugo</taxon>
    </lineage>
</organism>
<reference evidence="5" key="2">
    <citation type="submission" date="2011-02" db="EMBL/GenBank/DDBJ databases">
        <authorList>
            <person name="MacLean D."/>
        </authorList>
    </citation>
    <scope>NUCLEOTIDE SEQUENCE</scope>
</reference>
<dbReference type="EMBL" id="FR824046">
    <property type="protein sequence ID" value="CCA13900.1"/>
    <property type="molecule type" value="Genomic_DNA"/>
</dbReference>
<name>F0VYN6_9STRA</name>
<dbReference type="GO" id="GO:0005856">
    <property type="term" value="C:cytoskeleton"/>
    <property type="evidence" value="ECO:0007669"/>
    <property type="project" value="UniProtKB-ARBA"/>
</dbReference>
<sequence length="380" mass="43056">MEPRMTKSLSTAGKNLVTHTSTIPEILSIENVSSATRLLEKRRQMFEVQDALDLQKEEYARQEDSFSRREDQLRRKDLEMQESLVKFNTFLEENELKRSRANKRANEEIKQRQHEEEVIETLKTTLMQSLLEKDKLAIQVKRNLKYLRFLETVQEAAPEDFPEISDLVNRYRTLSETNRDLRQLQNRNDSENDEKRAEVTIFQRERANEILSCNNRIAALQHTLEEKDAQLVRLQHTSDNNARSTTQKTLALGQITMAISNLLQRATSGTHGKLLKHADGVSTAVESSGGSRSSEIDIVARSMKAMAELDVVAAYIIDFSAIVQDRQEYQRTKKKATATTSQTFQAGLGPGIVSTKLPGASAKVGPNSAYSADSRNSIRN</sequence>
<proteinExistence type="predicted"/>
<dbReference type="InterPro" id="IPR025252">
    <property type="entry name" value="DUF4200"/>
</dbReference>
<feature type="coiled-coil region" evidence="2">
    <location>
        <begin position="174"/>
        <end position="237"/>
    </location>
</feature>
<evidence type="ECO:0000256" key="3">
    <source>
        <dbReference type="SAM" id="MobiDB-lite"/>
    </source>
</evidence>
<keyword evidence="1 2" id="KW-0175">Coiled coil</keyword>
<evidence type="ECO:0000256" key="2">
    <source>
        <dbReference type="SAM" id="Coils"/>
    </source>
</evidence>
<gene>
    <name evidence="5" type="primary">AlNc14C1G38</name>
    <name evidence="5" type="ORF">ALNC14_000430</name>
</gene>
<evidence type="ECO:0000259" key="4">
    <source>
        <dbReference type="Pfam" id="PF13863"/>
    </source>
</evidence>
<protein>
    <submittedName>
        <fullName evidence="5">Uncharacterized protein AlNc14C1G38</fullName>
    </submittedName>
</protein>
<accession>F0VYN6</accession>
<dbReference type="InterPro" id="IPR051147">
    <property type="entry name" value="CFAP_domain-containing"/>
</dbReference>
<dbReference type="PANTHER" id="PTHR21683:SF2">
    <property type="entry name" value="COILED-COIL DOMAIN-CONTAINING PROTEIN 42 LIKE-2-LIKE"/>
    <property type="match status" value="1"/>
</dbReference>
<evidence type="ECO:0000256" key="1">
    <source>
        <dbReference type="ARBA" id="ARBA00023054"/>
    </source>
</evidence>
<dbReference type="HOGENOM" id="CLU_061472_2_0_1"/>
<dbReference type="PANTHER" id="PTHR21683">
    <property type="entry name" value="COILED-COIL DOMAIN-CONTAINING PROTEIN 42 LIKE-2-LIKE-RELATED"/>
    <property type="match status" value="1"/>
</dbReference>
<evidence type="ECO:0000313" key="5">
    <source>
        <dbReference type="EMBL" id="CCA13900.1"/>
    </source>
</evidence>
<feature type="domain" description="DUF4200" evidence="4">
    <location>
        <begin position="38"/>
        <end position="155"/>
    </location>
</feature>
<feature type="compositionally biased region" description="Polar residues" evidence="3">
    <location>
        <begin position="368"/>
        <end position="380"/>
    </location>
</feature>